<keyword evidence="2" id="KW-1185">Reference proteome</keyword>
<organism evidence="1 2">
    <name type="scientific">Adiantum capillus-veneris</name>
    <name type="common">Maidenhair fern</name>
    <dbReference type="NCBI Taxonomy" id="13818"/>
    <lineage>
        <taxon>Eukaryota</taxon>
        <taxon>Viridiplantae</taxon>
        <taxon>Streptophyta</taxon>
        <taxon>Embryophyta</taxon>
        <taxon>Tracheophyta</taxon>
        <taxon>Polypodiopsida</taxon>
        <taxon>Polypodiidae</taxon>
        <taxon>Polypodiales</taxon>
        <taxon>Pteridineae</taxon>
        <taxon>Pteridaceae</taxon>
        <taxon>Vittarioideae</taxon>
        <taxon>Adiantum</taxon>
    </lineage>
</organism>
<comment type="caution">
    <text evidence="1">The sequence shown here is derived from an EMBL/GenBank/DDBJ whole genome shotgun (WGS) entry which is preliminary data.</text>
</comment>
<dbReference type="AlphaFoldDB" id="A0A9D4U8A5"/>
<accession>A0A9D4U8A5</accession>
<dbReference type="Proteomes" id="UP000886520">
    <property type="component" value="Chromosome 21"/>
</dbReference>
<evidence type="ECO:0000313" key="2">
    <source>
        <dbReference type="Proteomes" id="UP000886520"/>
    </source>
</evidence>
<dbReference type="EMBL" id="JABFUD020000021">
    <property type="protein sequence ID" value="KAI5062853.1"/>
    <property type="molecule type" value="Genomic_DNA"/>
</dbReference>
<name>A0A9D4U8A5_ADICA</name>
<sequence>MQRAGLRAILRHCTGLFGATYAVLQPIFPSRPLLPAMAAGFSQYLINLGAPSHREPKGPRGRSYAVMVWVQLLDLGGSG</sequence>
<gene>
    <name evidence="1" type="ORF">GOP47_0021400</name>
</gene>
<protein>
    <submittedName>
        <fullName evidence="1">Uncharacterized protein</fullName>
    </submittedName>
</protein>
<evidence type="ECO:0000313" key="1">
    <source>
        <dbReference type="EMBL" id="KAI5062853.1"/>
    </source>
</evidence>
<reference evidence="1" key="1">
    <citation type="submission" date="2021-01" db="EMBL/GenBank/DDBJ databases">
        <title>Adiantum capillus-veneris genome.</title>
        <authorList>
            <person name="Fang Y."/>
            <person name="Liao Q."/>
        </authorList>
    </citation>
    <scope>NUCLEOTIDE SEQUENCE</scope>
    <source>
        <strain evidence="1">H3</strain>
        <tissue evidence="1">Leaf</tissue>
    </source>
</reference>
<proteinExistence type="predicted"/>